<proteinExistence type="predicted"/>
<comment type="caution">
    <text evidence="2">The sequence shown here is derived from an EMBL/GenBank/DDBJ whole genome shotgun (WGS) entry which is preliminary data.</text>
</comment>
<feature type="region of interest" description="Disordered" evidence="1">
    <location>
        <begin position="230"/>
        <end position="258"/>
    </location>
</feature>
<accession>A0ABN9VE68</accession>
<organism evidence="2 3">
    <name type="scientific">Prorocentrum cordatum</name>
    <dbReference type="NCBI Taxonomy" id="2364126"/>
    <lineage>
        <taxon>Eukaryota</taxon>
        <taxon>Sar</taxon>
        <taxon>Alveolata</taxon>
        <taxon>Dinophyceae</taxon>
        <taxon>Prorocentrales</taxon>
        <taxon>Prorocentraceae</taxon>
        <taxon>Prorocentrum</taxon>
    </lineage>
</organism>
<reference evidence="2" key="1">
    <citation type="submission" date="2023-10" db="EMBL/GenBank/DDBJ databases">
        <authorList>
            <person name="Chen Y."/>
            <person name="Shah S."/>
            <person name="Dougan E. K."/>
            <person name="Thang M."/>
            <person name="Chan C."/>
        </authorList>
    </citation>
    <scope>NUCLEOTIDE SEQUENCE [LARGE SCALE GENOMIC DNA]</scope>
</reference>
<name>A0ABN9VE68_9DINO</name>
<feature type="region of interest" description="Disordered" evidence="1">
    <location>
        <begin position="969"/>
        <end position="1010"/>
    </location>
</feature>
<evidence type="ECO:0000313" key="2">
    <source>
        <dbReference type="EMBL" id="CAK0870237.1"/>
    </source>
</evidence>
<dbReference type="Gene3D" id="3.40.50.720">
    <property type="entry name" value="NAD(P)-binding Rossmann-like Domain"/>
    <property type="match status" value="1"/>
</dbReference>
<evidence type="ECO:0000313" key="3">
    <source>
        <dbReference type="Proteomes" id="UP001189429"/>
    </source>
</evidence>
<feature type="compositionally biased region" description="Low complexity" evidence="1">
    <location>
        <begin position="237"/>
        <end position="246"/>
    </location>
</feature>
<evidence type="ECO:0000256" key="1">
    <source>
        <dbReference type="SAM" id="MobiDB-lite"/>
    </source>
</evidence>
<keyword evidence="3" id="KW-1185">Reference proteome</keyword>
<dbReference type="Proteomes" id="UP001189429">
    <property type="component" value="Unassembled WGS sequence"/>
</dbReference>
<dbReference type="EMBL" id="CAUYUJ010016939">
    <property type="protein sequence ID" value="CAK0870237.1"/>
    <property type="molecule type" value="Genomic_DNA"/>
</dbReference>
<protein>
    <submittedName>
        <fullName evidence="2">Uncharacterized protein</fullName>
    </submittedName>
</protein>
<sequence length="1026" mass="111219">MGWYHARLILEGSIPNVAAELCGIVEPFFSKNPHPEWQAFVSQHQLNAWADVRDIPAEKIGQDLFAIIAVRTVDVPGVFYQLLEKGVKFIYLEKPGAASPEELQKMKVAADDQHCQVVIGYARNAHTFVTEPMASLALSHRQNAAVSLTHKNSFAFTAEALDECFKRNSEGMLLNMACHDVAIAVKHLGLRLAHCDHAKVDAEGSLLAEHSGLKDFVRLKFSVAIPSGKPAHHAEEAASTESGSRRSPSRRTRRSGGLAGRGIASHLTIAADRCGGTYDTAEVQVGEQAACRLPSVSLEEYKKLCAAEPGTAPYLVMQKDCYIAYMGAFVRERMLKTSSSLGDGEISPLVDLEEGIEVLAICDALTRKFKEELSGTGTCQGVQGKSRPILRTRHLLPESGALVRALPENVRQCKAAAACDVKAATLRVMLSVAFKTAGEPPIYCFDELSTGKPESKIWGLTPGCDGCFLTPVGDIAEVYRQVPKAMERFAYVLRPSQRSESSSGVFVQLRPSAWPLPPRGEAIRRAHRRLDCEGPHLERRGARQVEALSPVGDHLRGSLDTPADAGRAQHRHVCRRAHAVYHLRVSSRQIADVGAMASSGDVQASKKPNAKSQFCEMDAKQKAEHLRIRAKEISQNELKRAIFKVITDNPIVLDQVKEFLEGIGHPVVLGKAAKKRGADEFDAPSSVTDIVCVPTAADSNGGDAAAGDQGQGGCRVRASGTGIDDPNPANWLPHRYTRWENCSVPIMVELLSHCEPVALSSLALKAITSKGKLDEKQKKLSDHFEFVTGQGRELNLVGSLRHIPTLKKFLKHSSDTEGRRGRDLRVPGDWGAHKDGCFEMEMVGEDLIIKDKITKAEHVVPPELRLKYADGTLIPIEALEIDINYCKTKANIVSHHCVKNVPIASLGSFGRDVVAKQFIMNPMAAATPPTKKQRAIVDVASRIVGKPETAGHECGVAVASLLQVPMQSMESQWQPPAPSSVAPSALDGSPDGQSLYQAEDASSVGDGVSLESHLEHVMHTESGSGA</sequence>
<gene>
    <name evidence="2" type="ORF">PCOR1329_LOCUS56392</name>
</gene>